<protein>
    <submittedName>
        <fullName evidence="1">Uncharacterized protein</fullName>
    </submittedName>
</protein>
<dbReference type="Proteomes" id="UP000245626">
    <property type="component" value="Unassembled WGS sequence"/>
</dbReference>
<dbReference type="EMBL" id="KZ820321">
    <property type="protein sequence ID" value="PWN47861.1"/>
    <property type="molecule type" value="Genomic_DNA"/>
</dbReference>
<organism evidence="1 2">
    <name type="scientific">Violaceomyces palustris</name>
    <dbReference type="NCBI Taxonomy" id="1673888"/>
    <lineage>
        <taxon>Eukaryota</taxon>
        <taxon>Fungi</taxon>
        <taxon>Dikarya</taxon>
        <taxon>Basidiomycota</taxon>
        <taxon>Ustilaginomycotina</taxon>
        <taxon>Ustilaginomycetes</taxon>
        <taxon>Violaceomycetales</taxon>
        <taxon>Violaceomycetaceae</taxon>
        <taxon>Violaceomyces</taxon>
    </lineage>
</organism>
<keyword evidence="2" id="KW-1185">Reference proteome</keyword>
<name>A0ACD0NPX7_9BASI</name>
<feature type="non-terminal residue" evidence="1">
    <location>
        <position position="664"/>
    </location>
</feature>
<evidence type="ECO:0000313" key="2">
    <source>
        <dbReference type="Proteomes" id="UP000245626"/>
    </source>
</evidence>
<accession>A0ACD0NPX7</accession>
<gene>
    <name evidence="1" type="ORF">IE53DRAFT_389987</name>
</gene>
<proteinExistence type="predicted"/>
<reference evidence="1 2" key="1">
    <citation type="journal article" date="2018" name="Mol. Biol. Evol.">
        <title>Broad Genomic Sampling Reveals a Smut Pathogenic Ancestry of the Fungal Clade Ustilaginomycotina.</title>
        <authorList>
            <person name="Kijpornyongpan T."/>
            <person name="Mondo S.J."/>
            <person name="Barry K."/>
            <person name="Sandor L."/>
            <person name="Lee J."/>
            <person name="Lipzen A."/>
            <person name="Pangilinan J."/>
            <person name="LaButti K."/>
            <person name="Hainaut M."/>
            <person name="Henrissat B."/>
            <person name="Grigoriev I.V."/>
            <person name="Spatafora J.W."/>
            <person name="Aime M.C."/>
        </authorList>
    </citation>
    <scope>NUCLEOTIDE SEQUENCE [LARGE SCALE GENOMIC DNA]</scope>
    <source>
        <strain evidence="1 2">SA 807</strain>
    </source>
</reference>
<sequence>MDLFQDQPSSTDAPSFKINKEFAERFHHNKQRAELHQLEEKYGKRQDADGSATTDTETDSSEDETEDENGEQLTPQIDAAIFRTLARIRSKSKDVYDSKVNVFEQEASNVLVASSSSSTSDPTRSKRSKEKKLTLKDYQRQRVEELIQSSDDPARELAEATTNPTPRRLDDQAQAADTLITPAREQELLRNEVLDAFHSDLAQGDDDEFFKKKSDLDQADESLGENSYRRQLLAALGEGADEGIIREALRSQIGIQPSGGAEVEEEASKGKKKKKKEKEGKGKGKEEATKSAKKAVVSREERVERENEEFLLNYILNQGWIEKDASNSRPSRPKLSAGKKRKSEEKEEEEVEGGDESDDEEEEEEEVNQGTRDWEAEAAELESEASFDSRAEAFETAYNFRFEQGEAATVVPSYARNPKDTARRADNTRKQKREERKARKEEEKRQKMQELERLKKLKRIEIVEKLKLLKEATGSSAVEMEDIDLDADFDPEEHDRKMGGKFDERYYTEEVGEEDDEGPDDMEKPTWDDDINIDDILAQEERPSKGKAKTDKRGHDDQDDRIEMDADFLEGGQGALSAAQGDRPLTKKEKKKLKKKLRAAAEKLKGSGGGKEEVEGVDLDEMDADKVKEGKDDEGFQVPKNEEERKRKAKEMMDEYYKLDYEDM</sequence>
<evidence type="ECO:0000313" key="1">
    <source>
        <dbReference type="EMBL" id="PWN47861.1"/>
    </source>
</evidence>